<proteinExistence type="inferred from homology"/>
<dbReference type="EMBL" id="BMUL01000019">
    <property type="protein sequence ID" value="GHB05000.1"/>
    <property type="molecule type" value="Genomic_DNA"/>
</dbReference>
<gene>
    <name evidence="3" type="primary">mazF1</name>
    <name evidence="3" type="ORF">GCM10010305_55240</name>
</gene>
<evidence type="ECO:0000256" key="2">
    <source>
        <dbReference type="ARBA" id="ARBA00022649"/>
    </source>
</evidence>
<comment type="caution">
    <text evidence="3">The sequence shown here is derived from an EMBL/GenBank/DDBJ whole genome shotgun (WGS) entry which is preliminary data.</text>
</comment>
<dbReference type="Pfam" id="PF02452">
    <property type="entry name" value="PemK_toxin"/>
    <property type="match status" value="1"/>
</dbReference>
<dbReference type="GO" id="GO:0003677">
    <property type="term" value="F:DNA binding"/>
    <property type="evidence" value="ECO:0007669"/>
    <property type="project" value="InterPro"/>
</dbReference>
<keyword evidence="4" id="KW-1185">Reference proteome</keyword>
<evidence type="ECO:0000313" key="4">
    <source>
        <dbReference type="Proteomes" id="UP000644020"/>
    </source>
</evidence>
<protein>
    <submittedName>
        <fullName evidence="3">Endoribonuclease MazF1</fullName>
    </submittedName>
</protein>
<name>A0A918T6U0_9ACTN</name>
<reference evidence="3" key="2">
    <citation type="submission" date="2020-09" db="EMBL/GenBank/DDBJ databases">
        <authorList>
            <person name="Sun Q."/>
            <person name="Ohkuma M."/>
        </authorList>
    </citation>
    <scope>NUCLEOTIDE SEQUENCE</scope>
    <source>
        <strain evidence="3">JCM 4518</strain>
    </source>
</reference>
<comment type="similarity">
    <text evidence="1">Belongs to the PemK/MazF family.</text>
</comment>
<dbReference type="Gene3D" id="2.30.30.110">
    <property type="match status" value="1"/>
</dbReference>
<organism evidence="3 4">
    <name type="scientific">Streptomyces termitum</name>
    <dbReference type="NCBI Taxonomy" id="67368"/>
    <lineage>
        <taxon>Bacteria</taxon>
        <taxon>Bacillati</taxon>
        <taxon>Actinomycetota</taxon>
        <taxon>Actinomycetes</taxon>
        <taxon>Kitasatosporales</taxon>
        <taxon>Streptomycetaceae</taxon>
        <taxon>Streptomyces</taxon>
    </lineage>
</organism>
<reference evidence="3" key="1">
    <citation type="journal article" date="2014" name="Int. J. Syst. Evol. Microbiol.">
        <title>Complete genome sequence of Corynebacterium casei LMG S-19264T (=DSM 44701T), isolated from a smear-ripened cheese.</title>
        <authorList>
            <consortium name="US DOE Joint Genome Institute (JGI-PGF)"/>
            <person name="Walter F."/>
            <person name="Albersmeier A."/>
            <person name="Kalinowski J."/>
            <person name="Ruckert C."/>
        </authorList>
    </citation>
    <scope>NUCLEOTIDE SEQUENCE</scope>
    <source>
        <strain evidence="3">JCM 4518</strain>
    </source>
</reference>
<dbReference type="InterPro" id="IPR003477">
    <property type="entry name" value="PemK-like"/>
</dbReference>
<accession>A0A918T6U0</accession>
<evidence type="ECO:0000256" key="1">
    <source>
        <dbReference type="ARBA" id="ARBA00007521"/>
    </source>
</evidence>
<dbReference type="AlphaFoldDB" id="A0A918T6U0"/>
<dbReference type="RefSeq" id="WP_189982275.1">
    <property type="nucleotide sequence ID" value="NZ_BMUL01000019.1"/>
</dbReference>
<dbReference type="InterPro" id="IPR011067">
    <property type="entry name" value="Plasmid_toxin/cell-grow_inhib"/>
</dbReference>
<dbReference type="SUPFAM" id="SSF50118">
    <property type="entry name" value="Cell growth inhibitor/plasmid maintenance toxic component"/>
    <property type="match status" value="1"/>
</dbReference>
<sequence>MTEIVPLRGRLYRADLGFGLKPWLVVSNNARNRKLDECLVVRVTTSDKPNIPSVVELGPDDPAVGRILCDDLGPMYRDDIKADLGALSARTMAQVATALRHVLAL</sequence>
<keyword evidence="2" id="KW-1277">Toxin-antitoxin system</keyword>
<dbReference type="Proteomes" id="UP000644020">
    <property type="component" value="Unassembled WGS sequence"/>
</dbReference>
<evidence type="ECO:0000313" key="3">
    <source>
        <dbReference type="EMBL" id="GHB05000.1"/>
    </source>
</evidence>